<keyword evidence="4" id="KW-0282">Flagellum</keyword>
<organism evidence="8 9">
    <name type="scientific">Caulochytrium protostelioides</name>
    <dbReference type="NCBI Taxonomy" id="1555241"/>
    <lineage>
        <taxon>Eukaryota</taxon>
        <taxon>Fungi</taxon>
        <taxon>Fungi incertae sedis</taxon>
        <taxon>Chytridiomycota</taxon>
        <taxon>Chytridiomycota incertae sedis</taxon>
        <taxon>Chytridiomycetes</taxon>
        <taxon>Caulochytriales</taxon>
        <taxon>Caulochytriaceae</taxon>
        <taxon>Caulochytrium</taxon>
    </lineage>
</organism>
<evidence type="ECO:0000313" key="9">
    <source>
        <dbReference type="Proteomes" id="UP000274922"/>
    </source>
</evidence>
<gene>
    <name evidence="8" type="ORF">CXG81DRAFT_10267</name>
</gene>
<evidence type="ECO:0000256" key="3">
    <source>
        <dbReference type="ARBA" id="ARBA00022737"/>
    </source>
</evidence>
<evidence type="ECO:0000256" key="2">
    <source>
        <dbReference type="ARBA" id="ARBA00016322"/>
    </source>
</evidence>
<name>A0A4P9XBW2_9FUNG</name>
<dbReference type="STRING" id="1555241.A0A4P9XBW2"/>
<feature type="compositionally biased region" description="Low complexity" evidence="7">
    <location>
        <begin position="120"/>
        <end position="150"/>
    </location>
</feature>
<comment type="subcellular location">
    <subcellularLocation>
        <location evidence="1">Cell projection</location>
        <location evidence="1">Cilium</location>
        <location evidence="1">Flagellum</location>
    </subcellularLocation>
</comment>
<dbReference type="OrthoDB" id="294378at2759"/>
<dbReference type="SUPFAM" id="SSF82185">
    <property type="entry name" value="Histone H3 K4-specific methyltransferase SET7/9 N-terminal domain"/>
    <property type="match status" value="1"/>
</dbReference>
<protein>
    <recommendedName>
        <fullName evidence="2">MORN repeat-containing protein 5</fullName>
    </recommendedName>
</protein>
<feature type="compositionally biased region" description="Basic and acidic residues" evidence="7">
    <location>
        <begin position="151"/>
        <end position="162"/>
    </location>
</feature>
<keyword evidence="9" id="KW-1185">Reference proteome</keyword>
<evidence type="ECO:0000313" key="8">
    <source>
        <dbReference type="EMBL" id="RKP02882.1"/>
    </source>
</evidence>
<dbReference type="PANTHER" id="PTHR46437:SF1">
    <property type="entry name" value="MORN REPEAT-CONTAINING PROTEIN 5"/>
    <property type="match status" value="1"/>
</dbReference>
<evidence type="ECO:0000256" key="1">
    <source>
        <dbReference type="ARBA" id="ARBA00004230"/>
    </source>
</evidence>
<dbReference type="InterPro" id="IPR003409">
    <property type="entry name" value="MORN"/>
</dbReference>
<keyword evidence="5" id="KW-0969">Cilium</keyword>
<reference evidence="9" key="1">
    <citation type="journal article" date="2018" name="Nat. Microbiol.">
        <title>Leveraging single-cell genomics to expand the fungal tree of life.</title>
        <authorList>
            <person name="Ahrendt S.R."/>
            <person name="Quandt C.A."/>
            <person name="Ciobanu D."/>
            <person name="Clum A."/>
            <person name="Salamov A."/>
            <person name="Andreopoulos B."/>
            <person name="Cheng J.F."/>
            <person name="Woyke T."/>
            <person name="Pelin A."/>
            <person name="Henrissat B."/>
            <person name="Reynolds N.K."/>
            <person name="Benny G.L."/>
            <person name="Smith M.E."/>
            <person name="James T.Y."/>
            <person name="Grigoriev I.V."/>
        </authorList>
    </citation>
    <scope>NUCLEOTIDE SEQUENCE [LARGE SCALE GENOMIC DNA]</scope>
    <source>
        <strain evidence="9">ATCC 52028</strain>
    </source>
</reference>
<dbReference type="Pfam" id="PF02493">
    <property type="entry name" value="MORN"/>
    <property type="match status" value="2"/>
</dbReference>
<feature type="region of interest" description="Disordered" evidence="7">
    <location>
        <begin position="111"/>
        <end position="180"/>
    </location>
</feature>
<dbReference type="Gene3D" id="2.20.110.10">
    <property type="entry name" value="Histone H3 K4-specific methyltransferase SET7/9 N-terminal domain"/>
    <property type="match status" value="1"/>
</dbReference>
<dbReference type="Proteomes" id="UP000274922">
    <property type="component" value="Unassembled WGS sequence"/>
</dbReference>
<dbReference type="EMBL" id="ML014133">
    <property type="protein sequence ID" value="RKP02882.1"/>
    <property type="molecule type" value="Genomic_DNA"/>
</dbReference>
<evidence type="ECO:0000256" key="5">
    <source>
        <dbReference type="ARBA" id="ARBA00023069"/>
    </source>
</evidence>
<accession>A0A4P9XBW2</accession>
<dbReference type="GO" id="GO:0031514">
    <property type="term" value="C:motile cilium"/>
    <property type="evidence" value="ECO:0007669"/>
    <property type="project" value="UniProtKB-SubCell"/>
</dbReference>
<keyword evidence="6" id="KW-0966">Cell projection</keyword>
<proteinExistence type="predicted"/>
<evidence type="ECO:0000256" key="7">
    <source>
        <dbReference type="SAM" id="MobiDB-lite"/>
    </source>
</evidence>
<dbReference type="PANTHER" id="PTHR46437">
    <property type="entry name" value="MORN REPEAT-CONTAINING PROTEIN 5"/>
    <property type="match status" value="1"/>
</dbReference>
<evidence type="ECO:0000256" key="6">
    <source>
        <dbReference type="ARBA" id="ARBA00023273"/>
    </source>
</evidence>
<keyword evidence="3" id="KW-0677">Repeat</keyword>
<dbReference type="AlphaFoldDB" id="A0A4P9XBW2"/>
<sequence length="191" mass="19665">MAFTGSPFSPTVEPAAAAGLGSPPIAGRIALGHVEGVGTYRFPDPSGRGAGTVYVGALRNSQFHGRGTLYFEGGGQYAADWVDGVANQGVYTFQDGLAYRESNWSYCAASGVPPAPDTPRGAAESGQPAAANPAADRAADPASAAKPAEAAGDRRFMTERMRGFAQPVPQRTDADGRRPLPDVVVRALGTV</sequence>
<evidence type="ECO:0000256" key="4">
    <source>
        <dbReference type="ARBA" id="ARBA00022846"/>
    </source>
</evidence>
<dbReference type="InterPro" id="IPR042814">
    <property type="entry name" value="Morn5"/>
</dbReference>